<reference evidence="5 6" key="1">
    <citation type="journal article" date="2021" name="Sci. Rep.">
        <title>The genome of the diatom Chaetoceros tenuissimus carries an ancient integrated fragment of an extant virus.</title>
        <authorList>
            <person name="Hongo Y."/>
            <person name="Kimura K."/>
            <person name="Takaki Y."/>
            <person name="Yoshida Y."/>
            <person name="Baba S."/>
            <person name="Kobayashi G."/>
            <person name="Nagasaki K."/>
            <person name="Hano T."/>
            <person name="Tomaru Y."/>
        </authorList>
    </citation>
    <scope>NUCLEOTIDE SEQUENCE [LARGE SCALE GENOMIC DNA]</scope>
    <source>
        <strain evidence="5 6">NIES-3715</strain>
    </source>
</reference>
<keyword evidence="2" id="KW-0689">Ribosomal protein</keyword>
<evidence type="ECO:0000256" key="4">
    <source>
        <dbReference type="SAM" id="SignalP"/>
    </source>
</evidence>
<dbReference type="SUPFAM" id="SSF50249">
    <property type="entry name" value="Nucleic acid-binding proteins"/>
    <property type="match status" value="1"/>
</dbReference>
<feature type="chain" id="PRO_5042194730" evidence="4">
    <location>
        <begin position="22"/>
        <end position="424"/>
    </location>
</feature>
<dbReference type="Pfam" id="PF00164">
    <property type="entry name" value="Ribosom_S12_S23"/>
    <property type="match status" value="1"/>
</dbReference>
<keyword evidence="6" id="KW-1185">Reference proteome</keyword>
<gene>
    <name evidence="5" type="ORF">CTEN210_09501</name>
</gene>
<dbReference type="GO" id="GO:0006412">
    <property type="term" value="P:translation"/>
    <property type="evidence" value="ECO:0007669"/>
    <property type="project" value="InterPro"/>
</dbReference>
<dbReference type="InterPro" id="IPR012340">
    <property type="entry name" value="NA-bd_OB-fold"/>
</dbReference>
<evidence type="ECO:0000313" key="6">
    <source>
        <dbReference type="Proteomes" id="UP001054902"/>
    </source>
</evidence>
<evidence type="ECO:0000256" key="2">
    <source>
        <dbReference type="ARBA" id="ARBA00022980"/>
    </source>
</evidence>
<dbReference type="Proteomes" id="UP001054902">
    <property type="component" value="Unassembled WGS sequence"/>
</dbReference>
<dbReference type="Gene3D" id="2.40.50.140">
    <property type="entry name" value="Nucleic acid-binding proteins"/>
    <property type="match status" value="1"/>
</dbReference>
<dbReference type="AlphaFoldDB" id="A0AAD3CXY0"/>
<name>A0AAD3CXY0_9STRA</name>
<dbReference type="InterPro" id="IPR006032">
    <property type="entry name" value="Ribosomal_uS12"/>
</dbReference>
<dbReference type="GO" id="GO:0005840">
    <property type="term" value="C:ribosome"/>
    <property type="evidence" value="ECO:0007669"/>
    <property type="project" value="UniProtKB-KW"/>
</dbReference>
<dbReference type="PROSITE" id="PS00055">
    <property type="entry name" value="RIBOSOMAL_S12"/>
    <property type="match status" value="1"/>
</dbReference>
<protein>
    <submittedName>
        <fullName evidence="5">Uncharacterized protein</fullName>
    </submittedName>
</protein>
<comment type="caution">
    <text evidence="5">The sequence shown here is derived from an EMBL/GenBank/DDBJ whole genome shotgun (WGS) entry which is preliminary data.</text>
</comment>
<dbReference type="EMBL" id="BLLK01000046">
    <property type="protein sequence ID" value="GFH53025.1"/>
    <property type="molecule type" value="Genomic_DNA"/>
</dbReference>
<dbReference type="PANTHER" id="PTHR11652">
    <property type="entry name" value="30S RIBOSOMAL PROTEIN S12 FAMILY MEMBER"/>
    <property type="match status" value="1"/>
</dbReference>
<proteinExistence type="inferred from homology"/>
<dbReference type="GO" id="GO:0003735">
    <property type="term" value="F:structural constituent of ribosome"/>
    <property type="evidence" value="ECO:0007669"/>
    <property type="project" value="InterPro"/>
</dbReference>
<evidence type="ECO:0000256" key="3">
    <source>
        <dbReference type="ARBA" id="ARBA00023274"/>
    </source>
</evidence>
<evidence type="ECO:0000313" key="5">
    <source>
        <dbReference type="EMBL" id="GFH53025.1"/>
    </source>
</evidence>
<feature type="signal peptide" evidence="4">
    <location>
        <begin position="1"/>
        <end position="21"/>
    </location>
</feature>
<comment type="similarity">
    <text evidence="1">Belongs to the universal ribosomal protein uS12 family.</text>
</comment>
<evidence type="ECO:0000256" key="1">
    <source>
        <dbReference type="ARBA" id="ARBA00005657"/>
    </source>
</evidence>
<keyword evidence="3" id="KW-0687">Ribonucleoprotein</keyword>
<organism evidence="5 6">
    <name type="scientific">Chaetoceros tenuissimus</name>
    <dbReference type="NCBI Taxonomy" id="426638"/>
    <lineage>
        <taxon>Eukaryota</taxon>
        <taxon>Sar</taxon>
        <taxon>Stramenopiles</taxon>
        <taxon>Ochrophyta</taxon>
        <taxon>Bacillariophyta</taxon>
        <taxon>Coscinodiscophyceae</taxon>
        <taxon>Chaetocerotophycidae</taxon>
        <taxon>Chaetocerotales</taxon>
        <taxon>Chaetocerotaceae</taxon>
        <taxon>Chaetoceros</taxon>
    </lineage>
</organism>
<accession>A0AAD3CXY0</accession>
<keyword evidence="4" id="KW-0732">Signal</keyword>
<sequence>MKLYGPPKLLFLFSGLRVVTAFAPAHTKNIASQSQMYAKSDDIIDVEFVKSGEDERPSYARKTSKKSNKQTPLEASLELIDPKLRIPIEFTDPFMKTFIPCNLAFTFDYNGEEFSIGTPIHTQVAVYCENDEGSSYFIDPDEDDNLEIMEMAAAKFESINNCQLTFQRTPRSLTVQGDIDRLIQGWDKNNNRDASEVIDILDNSEEDDFFDSFFQKELGSNYKEEVLGKEDAELEREAQELMDAFNVPGLGSQADDDSAFSELFSEIEKDIETAQKDPSTWKQSDEEETALRLVGFEGPDGKAYSLVKMLRPMILVARSDDENLAPDQRFLLSKAEAAEQAYFCVKLDNKSNLKWESQVEFVPDANPMGGATMAKGIVLEKIGIEAKQPNSAIRDIPGVRFKVAKVAGVSILALYKEKKEKPRS</sequence>
<dbReference type="GO" id="GO:1990904">
    <property type="term" value="C:ribonucleoprotein complex"/>
    <property type="evidence" value="ECO:0007669"/>
    <property type="project" value="UniProtKB-KW"/>
</dbReference>